<dbReference type="EMBL" id="JAUSTT010000005">
    <property type="protein sequence ID" value="MDQ0175267.1"/>
    <property type="molecule type" value="Genomic_DNA"/>
</dbReference>
<feature type="transmembrane region" description="Helical" evidence="1">
    <location>
        <begin position="37"/>
        <end position="55"/>
    </location>
</feature>
<keyword evidence="1" id="KW-0812">Transmembrane</keyword>
<gene>
    <name evidence="2" type="ORF">J2S08_001101</name>
</gene>
<protein>
    <submittedName>
        <fullName evidence="2">Peptidoglycan/LPS O-acetylase OafA/YrhL</fullName>
    </submittedName>
</protein>
<feature type="transmembrane region" description="Helical" evidence="1">
    <location>
        <begin position="144"/>
        <end position="163"/>
    </location>
</feature>
<feature type="transmembrane region" description="Helical" evidence="1">
    <location>
        <begin position="62"/>
        <end position="78"/>
    </location>
</feature>
<evidence type="ECO:0000313" key="3">
    <source>
        <dbReference type="Proteomes" id="UP001223586"/>
    </source>
</evidence>
<evidence type="ECO:0000313" key="2">
    <source>
        <dbReference type="EMBL" id="MDQ0175267.1"/>
    </source>
</evidence>
<name>A0ABT9WPQ1_9BACI</name>
<dbReference type="Proteomes" id="UP001223586">
    <property type="component" value="Unassembled WGS sequence"/>
</dbReference>
<keyword evidence="3" id="KW-1185">Reference proteome</keyword>
<feature type="transmembrane region" description="Helical" evidence="1">
    <location>
        <begin position="90"/>
        <end position="108"/>
    </location>
</feature>
<comment type="caution">
    <text evidence="2">The sequence shown here is derived from an EMBL/GenBank/DDBJ whole genome shotgun (WGS) entry which is preliminary data.</text>
</comment>
<keyword evidence="1" id="KW-1133">Transmembrane helix</keyword>
<feature type="transmembrane region" description="Helical" evidence="1">
    <location>
        <begin position="7"/>
        <end position="25"/>
    </location>
</feature>
<accession>A0ABT9WPQ1</accession>
<dbReference type="RefSeq" id="WP_307227442.1">
    <property type="nucleotide sequence ID" value="NZ_JAUSTT010000005.1"/>
</dbReference>
<organism evidence="2 3">
    <name type="scientific">Bacillus chungangensis</name>
    <dbReference type="NCBI Taxonomy" id="587633"/>
    <lineage>
        <taxon>Bacteria</taxon>
        <taxon>Bacillati</taxon>
        <taxon>Bacillota</taxon>
        <taxon>Bacilli</taxon>
        <taxon>Bacillales</taxon>
        <taxon>Bacillaceae</taxon>
        <taxon>Bacillus</taxon>
    </lineage>
</organism>
<sequence>MNKGTYFASVFIIIGFLMLILRYILDVKFLDLKPEELWPFIVIGIGLAFESIYFVTSRNPSFLIPGGMLTVSGIVLLFEVSTNWEYAKYTWPMHIFSVGISLLQYYLFGFRNKGIYIPAIILIMISFIFGITSILQVSNIQLDYGLAASITIILLGVFILIISKNNKVTNKEQ</sequence>
<feature type="transmembrane region" description="Helical" evidence="1">
    <location>
        <begin position="115"/>
        <end position="138"/>
    </location>
</feature>
<keyword evidence="1" id="KW-0472">Membrane</keyword>
<reference evidence="2 3" key="1">
    <citation type="submission" date="2023-07" db="EMBL/GenBank/DDBJ databases">
        <title>Genomic Encyclopedia of Type Strains, Phase IV (KMG-IV): sequencing the most valuable type-strain genomes for metagenomic binning, comparative biology and taxonomic classification.</title>
        <authorList>
            <person name="Goeker M."/>
        </authorList>
    </citation>
    <scope>NUCLEOTIDE SEQUENCE [LARGE SCALE GENOMIC DNA]</scope>
    <source>
        <strain evidence="2 3">DSM 23837</strain>
    </source>
</reference>
<evidence type="ECO:0000256" key="1">
    <source>
        <dbReference type="SAM" id="Phobius"/>
    </source>
</evidence>
<proteinExistence type="predicted"/>